<dbReference type="CDD" id="cd23668">
    <property type="entry name" value="GH55_beta13glucanase-like"/>
    <property type="match status" value="1"/>
</dbReference>
<evidence type="ECO:0000313" key="3">
    <source>
        <dbReference type="EMBL" id="KAG2181397.1"/>
    </source>
</evidence>
<feature type="signal peptide" evidence="1">
    <location>
        <begin position="1"/>
        <end position="19"/>
    </location>
</feature>
<reference evidence="3" key="1">
    <citation type="submission" date="2020-12" db="EMBL/GenBank/DDBJ databases">
        <title>Metabolic potential, ecology and presence of endohyphal bacteria is reflected in genomic diversity of Mucoromycotina.</title>
        <authorList>
            <person name="Muszewska A."/>
            <person name="Okrasinska A."/>
            <person name="Steczkiewicz K."/>
            <person name="Drgas O."/>
            <person name="Orlowska M."/>
            <person name="Perlinska-Lenart U."/>
            <person name="Aleksandrzak-Piekarczyk T."/>
            <person name="Szatraj K."/>
            <person name="Zielenkiewicz U."/>
            <person name="Pilsyk S."/>
            <person name="Malc E."/>
            <person name="Mieczkowski P."/>
            <person name="Kruszewska J.S."/>
            <person name="Biernat P."/>
            <person name="Pawlowska J."/>
        </authorList>
    </citation>
    <scope>NUCLEOTIDE SEQUENCE</scope>
    <source>
        <strain evidence="3">WA0000067209</strain>
    </source>
</reference>
<evidence type="ECO:0000313" key="4">
    <source>
        <dbReference type="Proteomes" id="UP000654370"/>
    </source>
</evidence>
<dbReference type="Pfam" id="PF12708">
    <property type="entry name" value="Pect-lyase_RHGA_epim"/>
    <property type="match status" value="2"/>
</dbReference>
<feature type="domain" description="Rhamnogalacturonase A/B/Epimerase-like pectate lyase" evidence="2">
    <location>
        <begin position="48"/>
        <end position="265"/>
    </location>
</feature>
<accession>A0A8H7PW46</accession>
<sequence>MRPLFFLFSSLALSGLTISAPTQNFWYETITHNGISPFISGGNSWTVFRNVKDYGAKGDGVTDDSAAIQAAINAGGKGSGGNGFGTTGAPAVVYFPSGTYAMKSSIQSYVDTVIMGNPINRPTLKALSSFSDSTIIYGKDPGFDATINFYQGIKNLIIDSTAVSNNTAITLLDWSVSQATQLTNVLFNMPDYSLHTGVSTPEGGSGTYMGDLAFVGGKYGINLNNQQYSFKNISFTGCNTGVYITHAFSLVMQGMNFVNCGTGVDGTNGGTGNVGSIVLLDSSASSVGTVINTKSESGADDSIVIENLSSSNSGPTVKAGGSSILSGSVTNRWVYGNTYSAINSPKHSAGVTYTYARPSALLSGKNYFTMPPPTYQDQTNVVNIKSVSGLTVHGDGVTDDTANINTILANNAGKAVVFFPAGTYLVSNTIHVPVGTRIIGEVWSAISATGNNFKSASAPRPMVQVGNPGDVGIAQISDMLFTVADVLPGCILVEVNMAGSSPGAVGFWNSHFRVGGAAGSKAETSCTDPTNPCKAAFMLIHLTATSSAYIEDMWGWTADHDLDANNGMHISTGRGILVQATKATWLVGTAFEHNTLYQYSFSKAQNVFVGMQQSETPYWQGIGSSQLAPAPWTANTTYDDPSFSNCAATDANCRMAWFLNIDGGSNMEVYGSSFWTFFNYDGNCVGSGGSCQSNAVHIVGTPTSTRFWNLNTKSQINMVIDGGAVGATQSANSGSWGGVIAGYLPHA</sequence>
<feature type="domain" description="Rhamnogalacturonase A/B/Epimerase-like pectate lyase" evidence="2">
    <location>
        <begin position="390"/>
        <end position="453"/>
    </location>
</feature>
<dbReference type="PANTHER" id="PTHR33928">
    <property type="entry name" value="POLYGALACTURONASE QRT3"/>
    <property type="match status" value="1"/>
</dbReference>
<keyword evidence="4" id="KW-1185">Reference proteome</keyword>
<name>A0A8H7PW46_MORIS</name>
<comment type="caution">
    <text evidence="3">The sequence shown here is derived from an EMBL/GenBank/DDBJ whole genome shotgun (WGS) entry which is preliminary data.</text>
</comment>
<dbReference type="InterPro" id="IPR039279">
    <property type="entry name" value="QRT3-like"/>
</dbReference>
<protein>
    <recommendedName>
        <fullName evidence="2">Rhamnogalacturonase A/B/Epimerase-like pectate lyase domain-containing protein</fullName>
    </recommendedName>
</protein>
<dbReference type="SUPFAM" id="SSF51126">
    <property type="entry name" value="Pectin lyase-like"/>
    <property type="match status" value="2"/>
</dbReference>
<evidence type="ECO:0000256" key="1">
    <source>
        <dbReference type="SAM" id="SignalP"/>
    </source>
</evidence>
<dbReference type="PANTHER" id="PTHR33928:SF2">
    <property type="entry name" value="PECTATE LYASE SUPERFAMILY PROTEIN DOMAIN-CONTAINING PROTEIN-RELATED"/>
    <property type="match status" value="1"/>
</dbReference>
<dbReference type="InterPro" id="IPR024535">
    <property type="entry name" value="RHGA/B-epi-like_pectate_lyase"/>
</dbReference>
<feature type="chain" id="PRO_5034963134" description="Rhamnogalacturonase A/B/Epimerase-like pectate lyase domain-containing protein" evidence="1">
    <location>
        <begin position="20"/>
        <end position="747"/>
    </location>
</feature>
<dbReference type="AlphaFoldDB" id="A0A8H7PW46"/>
<dbReference type="EMBL" id="JAEPQZ010000005">
    <property type="protein sequence ID" value="KAG2181397.1"/>
    <property type="molecule type" value="Genomic_DNA"/>
</dbReference>
<dbReference type="FunFam" id="2.160.20.10:FF:000049">
    <property type="entry name" value="Putative exo-beta-1,3-glucanase"/>
    <property type="match status" value="1"/>
</dbReference>
<organism evidence="3 4">
    <name type="scientific">Mortierella isabellina</name>
    <name type="common">Filamentous fungus</name>
    <name type="synonym">Umbelopsis isabellina</name>
    <dbReference type="NCBI Taxonomy" id="91625"/>
    <lineage>
        <taxon>Eukaryota</taxon>
        <taxon>Fungi</taxon>
        <taxon>Fungi incertae sedis</taxon>
        <taxon>Mucoromycota</taxon>
        <taxon>Mucoromycotina</taxon>
        <taxon>Umbelopsidomycetes</taxon>
        <taxon>Umbelopsidales</taxon>
        <taxon>Umbelopsidaceae</taxon>
        <taxon>Umbelopsis</taxon>
    </lineage>
</organism>
<evidence type="ECO:0000259" key="2">
    <source>
        <dbReference type="Pfam" id="PF12708"/>
    </source>
</evidence>
<keyword evidence="1" id="KW-0732">Signal</keyword>
<proteinExistence type="predicted"/>
<dbReference type="InterPro" id="IPR012334">
    <property type="entry name" value="Pectin_lyas_fold"/>
</dbReference>
<dbReference type="GO" id="GO:0004650">
    <property type="term" value="F:polygalacturonase activity"/>
    <property type="evidence" value="ECO:0007669"/>
    <property type="project" value="InterPro"/>
</dbReference>
<gene>
    <name evidence="3" type="ORF">INT43_008980</name>
</gene>
<dbReference type="Proteomes" id="UP000654370">
    <property type="component" value="Unassembled WGS sequence"/>
</dbReference>
<dbReference type="Gene3D" id="2.160.20.10">
    <property type="entry name" value="Single-stranded right-handed beta-helix, Pectin lyase-like"/>
    <property type="match status" value="2"/>
</dbReference>
<dbReference type="OrthoDB" id="1046782at2759"/>
<dbReference type="InterPro" id="IPR011050">
    <property type="entry name" value="Pectin_lyase_fold/virulence"/>
</dbReference>